<evidence type="ECO:0000256" key="3">
    <source>
        <dbReference type="ARBA" id="ARBA00022723"/>
    </source>
</evidence>
<evidence type="ECO:0000313" key="6">
    <source>
        <dbReference type="EMBL" id="MBA2881162.1"/>
    </source>
</evidence>
<keyword evidence="7" id="KW-1185">Reference proteome</keyword>
<reference evidence="6 7" key="1">
    <citation type="submission" date="2020-07" db="EMBL/GenBank/DDBJ databases">
        <title>Genomic Encyclopedia of Type Strains, Phase IV (KMG-IV): sequencing the most valuable type-strain genomes for metagenomic binning, comparative biology and taxonomic classification.</title>
        <authorList>
            <person name="Goeker M."/>
        </authorList>
    </citation>
    <scope>NUCLEOTIDE SEQUENCE [LARGE SCALE GENOMIC DNA]</scope>
    <source>
        <strain evidence="6 7">DSM 17721</strain>
    </source>
</reference>
<dbReference type="AlphaFoldDB" id="A0A7W0HKF1"/>
<evidence type="ECO:0000256" key="1">
    <source>
        <dbReference type="ARBA" id="ARBA00007963"/>
    </source>
</evidence>
<dbReference type="RefSeq" id="WP_181550816.1">
    <property type="nucleotide sequence ID" value="NZ_JACDUS010000003.1"/>
</dbReference>
<dbReference type="PANTHER" id="PTHR12682">
    <property type="entry name" value="ARCHEASE"/>
    <property type="match status" value="1"/>
</dbReference>
<keyword evidence="2" id="KW-0819">tRNA processing</keyword>
<evidence type="ECO:0000259" key="5">
    <source>
        <dbReference type="Pfam" id="PF01951"/>
    </source>
</evidence>
<dbReference type="SUPFAM" id="SSF69819">
    <property type="entry name" value="MTH1598-like"/>
    <property type="match status" value="1"/>
</dbReference>
<dbReference type="PANTHER" id="PTHR12682:SF11">
    <property type="entry name" value="PROTEIN ARCHEASE"/>
    <property type="match status" value="1"/>
</dbReference>
<evidence type="ECO:0000256" key="4">
    <source>
        <dbReference type="ARBA" id="ARBA00022837"/>
    </source>
</evidence>
<protein>
    <submittedName>
        <fullName evidence="6">SHS2 domain-containing protein</fullName>
    </submittedName>
</protein>
<gene>
    <name evidence="6" type="ORF">HNR65_001488</name>
</gene>
<dbReference type="GO" id="GO:0046872">
    <property type="term" value="F:metal ion binding"/>
    <property type="evidence" value="ECO:0007669"/>
    <property type="project" value="UniProtKB-KW"/>
</dbReference>
<name>A0A7W0HKF1_9BACT</name>
<accession>A0A7W0HKF1</accession>
<comment type="caution">
    <text evidence="6">The sequence shown here is derived from an EMBL/GenBank/DDBJ whole genome shotgun (WGS) entry which is preliminary data.</text>
</comment>
<dbReference type="GO" id="GO:0008033">
    <property type="term" value="P:tRNA processing"/>
    <property type="evidence" value="ECO:0007669"/>
    <property type="project" value="UniProtKB-KW"/>
</dbReference>
<dbReference type="InterPro" id="IPR036820">
    <property type="entry name" value="Archease_dom_sf"/>
</dbReference>
<sequence>MPYEVIDHTADTGIRVWAPTLPDLFAEACRALFEQITDLKQITETHAQTICVDGIDRTDLLINWLRACLLEWTANQALIQSAKIVEIRDTWLEARVFVRAFDPQKHPVFADIKAVTYHCANLSPTSDGWQGEVIFDL</sequence>
<comment type="similarity">
    <text evidence="1">Belongs to the archease family.</text>
</comment>
<dbReference type="Pfam" id="PF01951">
    <property type="entry name" value="Archease"/>
    <property type="match status" value="1"/>
</dbReference>
<evidence type="ECO:0000256" key="2">
    <source>
        <dbReference type="ARBA" id="ARBA00022694"/>
    </source>
</evidence>
<dbReference type="InterPro" id="IPR002804">
    <property type="entry name" value="Archease"/>
</dbReference>
<dbReference type="InterPro" id="IPR023572">
    <property type="entry name" value="Archease_dom"/>
</dbReference>
<dbReference type="Gene3D" id="3.55.10.10">
    <property type="entry name" value="Archease domain"/>
    <property type="match status" value="1"/>
</dbReference>
<evidence type="ECO:0000313" key="7">
    <source>
        <dbReference type="Proteomes" id="UP000525298"/>
    </source>
</evidence>
<proteinExistence type="inferred from homology"/>
<organism evidence="6 7">
    <name type="scientific">Desulfosalsimonas propionicica</name>
    <dbReference type="NCBI Taxonomy" id="332175"/>
    <lineage>
        <taxon>Bacteria</taxon>
        <taxon>Pseudomonadati</taxon>
        <taxon>Thermodesulfobacteriota</taxon>
        <taxon>Desulfobacteria</taxon>
        <taxon>Desulfobacterales</taxon>
        <taxon>Desulfosalsimonadaceae</taxon>
        <taxon>Desulfosalsimonas</taxon>
    </lineage>
</organism>
<dbReference type="EMBL" id="JACDUS010000003">
    <property type="protein sequence ID" value="MBA2881162.1"/>
    <property type="molecule type" value="Genomic_DNA"/>
</dbReference>
<feature type="domain" description="Archease" evidence="5">
    <location>
        <begin position="3"/>
        <end position="137"/>
    </location>
</feature>
<keyword evidence="3" id="KW-0479">Metal-binding</keyword>
<dbReference type="Proteomes" id="UP000525298">
    <property type="component" value="Unassembled WGS sequence"/>
</dbReference>
<keyword evidence="4" id="KW-0106">Calcium</keyword>